<dbReference type="STRING" id="266265.Bxe_C0918"/>
<dbReference type="PANTHER" id="PTHR21240:SF19">
    <property type="entry name" value="CATALYTIC_ HYDROLASE"/>
    <property type="match status" value="1"/>
</dbReference>
<keyword evidence="4" id="KW-1185">Reference proteome</keyword>
<dbReference type="GO" id="GO:0016831">
    <property type="term" value="F:carboxy-lyase activity"/>
    <property type="evidence" value="ECO:0007669"/>
    <property type="project" value="InterPro"/>
</dbReference>
<name>Q13GJ6_PARXL</name>
<protein>
    <submittedName>
        <fullName evidence="3">Amidohydrolase 2</fullName>
    </submittedName>
</protein>
<dbReference type="PANTHER" id="PTHR21240">
    <property type="entry name" value="2-AMINO-3-CARBOXYLMUCONATE-6-SEMIALDEHYDE DECARBOXYLASE"/>
    <property type="match status" value="1"/>
</dbReference>
<feature type="domain" description="Amidohydrolase-related" evidence="2">
    <location>
        <begin position="52"/>
        <end position="264"/>
    </location>
</feature>
<accession>Q13GJ6</accession>
<dbReference type="AlphaFoldDB" id="Q13GJ6"/>
<reference evidence="3 4" key="1">
    <citation type="journal article" date="2006" name="Proc. Natl. Acad. Sci. U.S.A.">
        <title>Burkholderia xenovorans LB400 harbors a multi-replicon, 9.73-Mbp genome shaped for versatility.</title>
        <authorList>
            <person name="Chain P.S."/>
            <person name="Denef V.J."/>
            <person name="Konstantinidis K.T."/>
            <person name="Vergez L.M."/>
            <person name="Agullo L."/>
            <person name="Reyes V.L."/>
            <person name="Hauser L."/>
            <person name="Cordova M."/>
            <person name="Gomez L."/>
            <person name="Gonzalez M."/>
            <person name="Land M."/>
            <person name="Lao V."/>
            <person name="Larimer F."/>
            <person name="LiPuma J.J."/>
            <person name="Mahenthiralingam E."/>
            <person name="Malfatti S.A."/>
            <person name="Marx C.J."/>
            <person name="Parnell J.J."/>
            <person name="Ramette A."/>
            <person name="Richardson P."/>
            <person name="Seeger M."/>
            <person name="Smith D."/>
            <person name="Spilker T."/>
            <person name="Sul W.J."/>
            <person name="Tsoi T.V."/>
            <person name="Ulrich L.E."/>
            <person name="Zhulin I.B."/>
            <person name="Tiedje J.M."/>
        </authorList>
    </citation>
    <scope>NUCLEOTIDE SEQUENCE [LARGE SCALE GENOMIC DNA]</scope>
    <source>
        <strain evidence="3 4">LB400</strain>
    </source>
</reference>
<dbReference type="EMBL" id="CP000272">
    <property type="protein sequence ID" value="ABE36793.1"/>
    <property type="molecule type" value="Genomic_DNA"/>
</dbReference>
<evidence type="ECO:0000313" key="4">
    <source>
        <dbReference type="Proteomes" id="UP000001817"/>
    </source>
</evidence>
<evidence type="ECO:0000259" key="2">
    <source>
        <dbReference type="Pfam" id="PF04909"/>
    </source>
</evidence>
<dbReference type="Gene3D" id="3.20.20.140">
    <property type="entry name" value="Metal-dependent hydrolases"/>
    <property type="match status" value="1"/>
</dbReference>
<dbReference type="InterPro" id="IPR006680">
    <property type="entry name" value="Amidohydro-rel"/>
</dbReference>
<dbReference type="SUPFAM" id="SSF51556">
    <property type="entry name" value="Metallo-dependent hydrolases"/>
    <property type="match status" value="1"/>
</dbReference>
<keyword evidence="1" id="KW-0456">Lyase</keyword>
<dbReference type="InterPro" id="IPR032465">
    <property type="entry name" value="ACMSD"/>
</dbReference>
<gene>
    <name evidence="3" type="ORF">Bxe_C0918</name>
</gene>
<dbReference type="GO" id="GO:0016787">
    <property type="term" value="F:hydrolase activity"/>
    <property type="evidence" value="ECO:0007669"/>
    <property type="project" value="InterPro"/>
</dbReference>
<organism evidence="3 4">
    <name type="scientific">Paraburkholderia xenovorans (strain LB400)</name>
    <dbReference type="NCBI Taxonomy" id="266265"/>
    <lineage>
        <taxon>Bacteria</taxon>
        <taxon>Pseudomonadati</taxon>
        <taxon>Pseudomonadota</taxon>
        <taxon>Betaproteobacteria</taxon>
        <taxon>Burkholderiales</taxon>
        <taxon>Burkholderiaceae</taxon>
        <taxon>Paraburkholderia</taxon>
    </lineage>
</organism>
<evidence type="ECO:0000313" key="3">
    <source>
        <dbReference type="EMBL" id="ABE36793.1"/>
    </source>
</evidence>
<evidence type="ECO:0000256" key="1">
    <source>
        <dbReference type="ARBA" id="ARBA00023239"/>
    </source>
</evidence>
<dbReference type="Pfam" id="PF04909">
    <property type="entry name" value="Amidohydro_2"/>
    <property type="match status" value="1"/>
</dbReference>
<dbReference type="KEGG" id="bxe:Bxe_C0918"/>
<proteinExistence type="predicted"/>
<dbReference type="Proteomes" id="UP000001817">
    <property type="component" value="Chromosome 3"/>
</dbReference>
<dbReference type="InterPro" id="IPR032466">
    <property type="entry name" value="Metal_Hydrolase"/>
</dbReference>
<dbReference type="KEGG" id="bxb:DR64_7531"/>
<dbReference type="eggNOG" id="COG2159">
    <property type="taxonomic scope" value="Bacteria"/>
</dbReference>
<sequence>MRTEEELARVRHVWGTDILYLTQEEQAAYFREHQAKAILDLSFTKTLPIEEIRQFHDYALDYQRKYPDTVAGHWLQFEPHRAEESLEEFERVKSAALGFTGFCVNGQVTGVPPGDPAWFPFYERSVDHGTPVLILCGLTGIGQGLPGGKGIILDHGHPRHVDAVAARYPELKVLASRPAYPWQDEMIAVMLHKANVHYELHGWGPRQFSPALKKEIGGRMQDRIMFGCDFPALRFEKVIPDWLNEGYTEAVLSKVLFENAQRYFE</sequence>